<dbReference type="PANTHER" id="PTHR33359:SF1">
    <property type="entry name" value="MOLYBDOPTERIN SYNTHASE SULFUR CARRIER SUBUNIT"/>
    <property type="match status" value="1"/>
</dbReference>
<sequence length="89" mass="9506">MVKVLYFAAARDYAGKEFDEVKLDKAAVGDKEPVLSSLLSHVEKLHAGVARILPTSLIAVNGEYCLDEHSAVVLRDSDEVAIIPPVSGG</sequence>
<evidence type="ECO:0008006" key="4">
    <source>
        <dbReference type="Google" id="ProtNLM"/>
    </source>
</evidence>
<evidence type="ECO:0000313" key="3">
    <source>
        <dbReference type="Proteomes" id="UP001143981"/>
    </source>
</evidence>
<dbReference type="GO" id="GO:0000166">
    <property type="term" value="F:nucleotide binding"/>
    <property type="evidence" value="ECO:0007669"/>
    <property type="project" value="UniProtKB-KW"/>
</dbReference>
<gene>
    <name evidence="2" type="ORF">LPJ61_000943</name>
</gene>
<proteinExistence type="predicted"/>
<dbReference type="GO" id="GO:1990133">
    <property type="term" value="C:molybdopterin adenylyltransferase complex"/>
    <property type="evidence" value="ECO:0007669"/>
    <property type="project" value="TreeGrafter"/>
</dbReference>
<dbReference type="InterPro" id="IPR003749">
    <property type="entry name" value="ThiS/MoaD-like"/>
</dbReference>
<dbReference type="Pfam" id="PF02597">
    <property type="entry name" value="ThiS"/>
    <property type="match status" value="1"/>
</dbReference>
<accession>A0A9W7YAW3</accession>
<keyword evidence="1" id="KW-0547">Nucleotide-binding</keyword>
<comment type="caution">
    <text evidence="2">The sequence shown here is derived from an EMBL/GenBank/DDBJ whole genome shotgun (WGS) entry which is preliminary data.</text>
</comment>
<dbReference type="InterPro" id="IPR044672">
    <property type="entry name" value="MOCS2A"/>
</dbReference>
<dbReference type="OrthoDB" id="5595860at2759"/>
<dbReference type="Proteomes" id="UP001143981">
    <property type="component" value="Unassembled WGS sequence"/>
</dbReference>
<reference evidence="2" key="1">
    <citation type="submission" date="2022-07" db="EMBL/GenBank/DDBJ databases">
        <title>Phylogenomic reconstructions and comparative analyses of Kickxellomycotina fungi.</title>
        <authorList>
            <person name="Reynolds N.K."/>
            <person name="Stajich J.E."/>
            <person name="Barry K."/>
            <person name="Grigoriev I.V."/>
            <person name="Crous P."/>
            <person name="Smith M.E."/>
        </authorList>
    </citation>
    <scope>NUCLEOTIDE SEQUENCE</scope>
    <source>
        <strain evidence="2">BCRC 34381</strain>
    </source>
</reference>
<dbReference type="Gene3D" id="3.10.20.30">
    <property type="match status" value="1"/>
</dbReference>
<dbReference type="InterPro" id="IPR012675">
    <property type="entry name" value="Beta-grasp_dom_sf"/>
</dbReference>
<evidence type="ECO:0000313" key="2">
    <source>
        <dbReference type="EMBL" id="KAJ1734668.1"/>
    </source>
</evidence>
<dbReference type="GO" id="GO:0006777">
    <property type="term" value="P:Mo-molybdopterin cofactor biosynthetic process"/>
    <property type="evidence" value="ECO:0007669"/>
    <property type="project" value="InterPro"/>
</dbReference>
<dbReference type="EMBL" id="JANBOI010000062">
    <property type="protein sequence ID" value="KAJ1734668.1"/>
    <property type="molecule type" value="Genomic_DNA"/>
</dbReference>
<organism evidence="2 3">
    <name type="scientific">Coemansia biformis</name>
    <dbReference type="NCBI Taxonomy" id="1286918"/>
    <lineage>
        <taxon>Eukaryota</taxon>
        <taxon>Fungi</taxon>
        <taxon>Fungi incertae sedis</taxon>
        <taxon>Zoopagomycota</taxon>
        <taxon>Kickxellomycotina</taxon>
        <taxon>Kickxellomycetes</taxon>
        <taxon>Kickxellales</taxon>
        <taxon>Kickxellaceae</taxon>
        <taxon>Coemansia</taxon>
    </lineage>
</organism>
<dbReference type="PANTHER" id="PTHR33359">
    <property type="entry name" value="MOLYBDOPTERIN SYNTHASE SULFUR CARRIER SUBUNIT"/>
    <property type="match status" value="1"/>
</dbReference>
<dbReference type="InterPro" id="IPR016155">
    <property type="entry name" value="Mopterin_synth/thiamin_S_b"/>
</dbReference>
<dbReference type="CDD" id="cd00754">
    <property type="entry name" value="Ubl_MoaD"/>
    <property type="match status" value="1"/>
</dbReference>
<protein>
    <recommendedName>
        <fullName evidence="4">Molybdopterin synthase sulfur carrier subunit</fullName>
    </recommendedName>
</protein>
<keyword evidence="3" id="KW-1185">Reference proteome</keyword>
<dbReference type="AlphaFoldDB" id="A0A9W7YAW3"/>
<evidence type="ECO:0000256" key="1">
    <source>
        <dbReference type="ARBA" id="ARBA00022741"/>
    </source>
</evidence>
<dbReference type="SUPFAM" id="SSF54285">
    <property type="entry name" value="MoaD/ThiS"/>
    <property type="match status" value="1"/>
</dbReference>
<name>A0A9W7YAW3_9FUNG</name>